<feature type="domain" description="Secretion system C-terminal sorting" evidence="3">
    <location>
        <begin position="242"/>
        <end position="312"/>
    </location>
</feature>
<keyword evidence="1 2" id="KW-0732">Signal</keyword>
<evidence type="ECO:0000313" key="5">
    <source>
        <dbReference type="Proteomes" id="UP000030152"/>
    </source>
</evidence>
<organism evidence="4 5">
    <name type="scientific">Flavobacterium rivuli WB 3.3-2 = DSM 21788</name>
    <dbReference type="NCBI Taxonomy" id="1121895"/>
    <lineage>
        <taxon>Bacteria</taxon>
        <taxon>Pseudomonadati</taxon>
        <taxon>Bacteroidota</taxon>
        <taxon>Flavobacteriia</taxon>
        <taxon>Flavobacteriales</taxon>
        <taxon>Flavobacteriaceae</taxon>
        <taxon>Flavobacterium</taxon>
    </lineage>
</organism>
<evidence type="ECO:0000256" key="2">
    <source>
        <dbReference type="SAM" id="SignalP"/>
    </source>
</evidence>
<comment type="caution">
    <text evidence="4">The sequence shown here is derived from an EMBL/GenBank/DDBJ whole genome shotgun (WGS) entry which is preliminary data.</text>
</comment>
<gene>
    <name evidence="4" type="ORF">Q765_12760</name>
</gene>
<keyword evidence="5" id="KW-1185">Reference proteome</keyword>
<dbReference type="EMBL" id="JRLX01000013">
    <property type="protein sequence ID" value="KGO86178.1"/>
    <property type="molecule type" value="Genomic_DNA"/>
</dbReference>
<feature type="signal peptide" evidence="2">
    <location>
        <begin position="1"/>
        <end position="20"/>
    </location>
</feature>
<dbReference type="STRING" id="1121895.GCA_000378485_03369"/>
<proteinExistence type="predicted"/>
<protein>
    <recommendedName>
        <fullName evidence="3">Secretion system C-terminal sorting domain-containing protein</fullName>
    </recommendedName>
</protein>
<evidence type="ECO:0000259" key="3">
    <source>
        <dbReference type="Pfam" id="PF18962"/>
    </source>
</evidence>
<dbReference type="RefSeq" id="WP_020214545.1">
    <property type="nucleotide sequence ID" value="NZ_JRLX01000013.1"/>
</dbReference>
<accession>A0A0A2M439</accession>
<name>A0A0A2M439_9FLAO</name>
<reference evidence="4 5" key="1">
    <citation type="submission" date="2013-09" db="EMBL/GenBank/DDBJ databases">
        <authorList>
            <person name="Zeng Z."/>
            <person name="Chen C."/>
        </authorList>
    </citation>
    <scope>NUCLEOTIDE SEQUENCE [LARGE SCALE GENOMIC DNA]</scope>
    <source>
        <strain evidence="4 5">WB 3.3-2</strain>
    </source>
</reference>
<dbReference type="OrthoDB" id="1288696at2"/>
<evidence type="ECO:0000256" key="1">
    <source>
        <dbReference type="ARBA" id="ARBA00022729"/>
    </source>
</evidence>
<sequence length="314" mass="33659">MKKTLLLATLMLGALTGINAQETISFETTEGFTLGQLSGQNGWIVTDDGNATAPNAINVIVSDELGTNAIKFPSTTNIDFGDIHASKMITPGNVFSITQKLYAAGRDVDFGSDMVLGTSAMIDGELVQTSGIDFDYEGHIQILTSYNEPFDAYGYSYVALPVRNFDADTWYTVKETFNINANTVDYYVNDVLVGSGVLYRGGVDAITYMHDALTTVHYVDDISVVTETAGLHKAIATTFSVSPNPASTVINITNNNNALVNSISVTDLNGRVIKTNQFTGVANAELNIADLSAGIYMLNITSNQGTVTKKVVKN</sequence>
<dbReference type="Proteomes" id="UP000030152">
    <property type="component" value="Unassembled WGS sequence"/>
</dbReference>
<dbReference type="Pfam" id="PF18962">
    <property type="entry name" value="Por_Secre_tail"/>
    <property type="match status" value="1"/>
</dbReference>
<dbReference type="NCBIfam" id="TIGR04183">
    <property type="entry name" value="Por_Secre_tail"/>
    <property type="match status" value="1"/>
</dbReference>
<dbReference type="AlphaFoldDB" id="A0A0A2M439"/>
<dbReference type="InterPro" id="IPR026444">
    <property type="entry name" value="Secre_tail"/>
</dbReference>
<dbReference type="eggNOG" id="ENOG502ZYCP">
    <property type="taxonomic scope" value="Bacteria"/>
</dbReference>
<evidence type="ECO:0000313" key="4">
    <source>
        <dbReference type="EMBL" id="KGO86178.1"/>
    </source>
</evidence>
<feature type="chain" id="PRO_5002002695" description="Secretion system C-terminal sorting domain-containing protein" evidence="2">
    <location>
        <begin position="21"/>
        <end position="314"/>
    </location>
</feature>